<dbReference type="Pfam" id="PF18052">
    <property type="entry name" value="Rx_N"/>
    <property type="match status" value="1"/>
</dbReference>
<dbReference type="Gene3D" id="1.20.5.4130">
    <property type="match status" value="1"/>
</dbReference>
<dbReference type="EMBL" id="CM018031">
    <property type="protein sequence ID" value="KAA8550341.1"/>
    <property type="molecule type" value="Genomic_DNA"/>
</dbReference>
<dbReference type="GO" id="GO:0005524">
    <property type="term" value="F:ATP binding"/>
    <property type="evidence" value="ECO:0007669"/>
    <property type="project" value="UniProtKB-KW"/>
</dbReference>
<feature type="domain" description="Disease resistance N-terminal" evidence="5">
    <location>
        <begin position="6"/>
        <end position="90"/>
    </location>
</feature>
<evidence type="ECO:0000256" key="1">
    <source>
        <dbReference type="ARBA" id="ARBA00022737"/>
    </source>
</evidence>
<proteinExistence type="predicted"/>
<name>A0A5J5C9S5_9ASTE</name>
<organism evidence="6 7">
    <name type="scientific">Nyssa sinensis</name>
    <dbReference type="NCBI Taxonomy" id="561372"/>
    <lineage>
        <taxon>Eukaryota</taxon>
        <taxon>Viridiplantae</taxon>
        <taxon>Streptophyta</taxon>
        <taxon>Embryophyta</taxon>
        <taxon>Tracheophyta</taxon>
        <taxon>Spermatophyta</taxon>
        <taxon>Magnoliopsida</taxon>
        <taxon>eudicotyledons</taxon>
        <taxon>Gunneridae</taxon>
        <taxon>Pentapetalae</taxon>
        <taxon>asterids</taxon>
        <taxon>Cornales</taxon>
        <taxon>Nyssaceae</taxon>
        <taxon>Nyssa</taxon>
    </lineage>
</organism>
<dbReference type="Proteomes" id="UP000325577">
    <property type="component" value="Linkage Group LG0"/>
</dbReference>
<dbReference type="InterPro" id="IPR032675">
    <property type="entry name" value="LRR_dom_sf"/>
</dbReference>
<gene>
    <name evidence="6" type="ORF">F0562_002025</name>
</gene>
<dbReference type="SUPFAM" id="SSF52047">
    <property type="entry name" value="RNI-like"/>
    <property type="match status" value="1"/>
</dbReference>
<evidence type="ECO:0000256" key="2">
    <source>
        <dbReference type="ARBA" id="ARBA00022741"/>
    </source>
</evidence>
<dbReference type="OrthoDB" id="1933539at2759"/>
<keyword evidence="7" id="KW-1185">Reference proteome</keyword>
<reference evidence="6 7" key="1">
    <citation type="submission" date="2019-09" db="EMBL/GenBank/DDBJ databases">
        <title>A chromosome-level genome assembly of the Chinese tupelo Nyssa sinensis.</title>
        <authorList>
            <person name="Yang X."/>
            <person name="Kang M."/>
            <person name="Yang Y."/>
            <person name="Xiong H."/>
            <person name="Wang M."/>
            <person name="Zhang Z."/>
            <person name="Wang Z."/>
            <person name="Wu H."/>
            <person name="Ma T."/>
            <person name="Liu J."/>
            <person name="Xi Z."/>
        </authorList>
    </citation>
    <scope>NUCLEOTIDE SEQUENCE [LARGE SCALE GENOMIC DNA]</scope>
    <source>
        <strain evidence="6">J267</strain>
        <tissue evidence="6">Leaf</tissue>
    </source>
</reference>
<dbReference type="Gene3D" id="3.80.10.10">
    <property type="entry name" value="Ribonuclease Inhibitor"/>
    <property type="match status" value="1"/>
</dbReference>
<dbReference type="CDD" id="cd14798">
    <property type="entry name" value="RX-CC_like"/>
    <property type="match status" value="1"/>
</dbReference>
<keyword evidence="4" id="KW-0067">ATP-binding</keyword>
<dbReference type="InterPro" id="IPR038005">
    <property type="entry name" value="RX-like_CC"/>
</dbReference>
<accession>A0A5J5C9S5</accession>
<evidence type="ECO:0000313" key="6">
    <source>
        <dbReference type="EMBL" id="KAA8550341.1"/>
    </source>
</evidence>
<dbReference type="GO" id="GO:0006952">
    <property type="term" value="P:defense response"/>
    <property type="evidence" value="ECO:0007669"/>
    <property type="project" value="UniProtKB-KW"/>
</dbReference>
<keyword evidence="3" id="KW-0611">Plant defense</keyword>
<dbReference type="PANTHER" id="PTHR36766">
    <property type="entry name" value="PLANT BROAD-SPECTRUM MILDEW RESISTANCE PROTEIN RPW8"/>
    <property type="match status" value="1"/>
</dbReference>
<dbReference type="AlphaFoldDB" id="A0A5J5C9S5"/>
<evidence type="ECO:0000256" key="4">
    <source>
        <dbReference type="ARBA" id="ARBA00022840"/>
    </source>
</evidence>
<evidence type="ECO:0000256" key="3">
    <source>
        <dbReference type="ARBA" id="ARBA00022821"/>
    </source>
</evidence>
<sequence length="365" mass="40467">MANAILNVVLKKLSSLIEKEIGLLWGVEKEMEKLSSTLSTIQAVLEDAEQRQPQDKVLQDWLRKLKHTAYVADDILDECATHAIPLESKEHNSGLLGKLSDCINCLQLPPFGQLPSLRDLQISGMIFLEYIDSDSRGSAATGGFPSLEVLNISELPSLKGLFKDDEPELFPRLRIMNINNCPKLMLPCLPSIEHLLIERCSELLLSSISNLSALISLYVDQCEEVVYLSEEMLRKLTVLESLTIENFPKLKGLPTTLANLTSLKLLHLSNCHELESLPEQALRGLHSLRRLVINGCNNVKSLYTGLQHLTGLESLGIGGLVHIGTFQTTRSLTGDVSGNDEAVSFTEEMLHRISFLAANRNVYQA</sequence>
<evidence type="ECO:0000313" key="7">
    <source>
        <dbReference type="Proteomes" id="UP000325577"/>
    </source>
</evidence>
<dbReference type="InterPro" id="IPR041118">
    <property type="entry name" value="Rx_N"/>
</dbReference>
<keyword evidence="1" id="KW-0677">Repeat</keyword>
<protein>
    <recommendedName>
        <fullName evidence="5">Disease resistance N-terminal domain-containing protein</fullName>
    </recommendedName>
</protein>
<dbReference type="PANTHER" id="PTHR36766:SF40">
    <property type="entry name" value="DISEASE RESISTANCE PROTEIN RGA3"/>
    <property type="match status" value="1"/>
</dbReference>
<keyword evidence="2" id="KW-0547">Nucleotide-binding</keyword>
<evidence type="ECO:0000259" key="5">
    <source>
        <dbReference type="Pfam" id="PF18052"/>
    </source>
</evidence>